<reference evidence="3" key="1">
    <citation type="journal article" date="2008" name="PLoS Genet.">
        <title>Genomic islands in the pathogenic filamentous fungus Aspergillus fumigatus.</title>
        <authorList>
            <person name="Fedorova N.D."/>
            <person name="Khaldi N."/>
            <person name="Joardar V.S."/>
            <person name="Maiti R."/>
            <person name="Amedeo P."/>
            <person name="Anderson M.J."/>
            <person name="Crabtree J."/>
            <person name="Silva J.C."/>
            <person name="Badger J.H."/>
            <person name="Albarraq A."/>
            <person name="Angiuoli S."/>
            <person name="Bussey H."/>
            <person name="Bowyer P."/>
            <person name="Cotty P.J."/>
            <person name="Dyer P.S."/>
            <person name="Egan A."/>
            <person name="Galens K."/>
            <person name="Fraser-Liggett C.M."/>
            <person name="Haas B.J."/>
            <person name="Inman J.M."/>
            <person name="Kent R."/>
            <person name="Lemieux S."/>
            <person name="Malavazi I."/>
            <person name="Orvis J."/>
            <person name="Roemer T."/>
            <person name="Ronning C.M."/>
            <person name="Sundaram J.P."/>
            <person name="Sutton G."/>
            <person name="Turner G."/>
            <person name="Venter J.C."/>
            <person name="White O.R."/>
            <person name="Whitty B.R."/>
            <person name="Youngman P."/>
            <person name="Wolfe K.H."/>
            <person name="Goldman G.H."/>
            <person name="Wortman J.R."/>
            <person name="Jiang B."/>
            <person name="Denning D.W."/>
            <person name="Nierman W.C."/>
        </authorList>
    </citation>
    <scope>NUCLEOTIDE SEQUENCE [LARGE SCALE GENOMIC DNA]</scope>
    <source>
        <strain evidence="3">ATCC 1020 / DSM 3700 / CBS 544.65 / FGSC A1164 / JCM 1740 / NRRL 181 / WB 181</strain>
    </source>
</reference>
<feature type="region of interest" description="Disordered" evidence="1">
    <location>
        <begin position="22"/>
        <end position="46"/>
    </location>
</feature>
<name>A1DCJ5_NEOFI</name>
<dbReference type="AlphaFoldDB" id="A1DCJ5"/>
<dbReference type="VEuPathDB" id="FungiDB:NFIA_026290"/>
<dbReference type="OrthoDB" id="4369807at2759"/>
<proteinExistence type="predicted"/>
<protein>
    <submittedName>
        <fullName evidence="2">Uncharacterized protein</fullName>
    </submittedName>
</protein>
<dbReference type="STRING" id="331117.A1DCJ5"/>
<evidence type="ECO:0000313" key="3">
    <source>
        <dbReference type="Proteomes" id="UP000006702"/>
    </source>
</evidence>
<accession>A1DCJ5</accession>
<gene>
    <name evidence="2" type="ORF">NFIA_026290</name>
</gene>
<organism evidence="2 3">
    <name type="scientific">Neosartorya fischeri (strain ATCC 1020 / DSM 3700 / CBS 544.65 / FGSC A1164 / JCM 1740 / NRRL 181 / WB 181)</name>
    <name type="common">Aspergillus fischerianus</name>
    <dbReference type="NCBI Taxonomy" id="331117"/>
    <lineage>
        <taxon>Eukaryota</taxon>
        <taxon>Fungi</taxon>
        <taxon>Dikarya</taxon>
        <taxon>Ascomycota</taxon>
        <taxon>Pezizomycotina</taxon>
        <taxon>Eurotiomycetes</taxon>
        <taxon>Eurotiomycetidae</taxon>
        <taxon>Eurotiales</taxon>
        <taxon>Aspergillaceae</taxon>
        <taxon>Aspergillus</taxon>
        <taxon>Aspergillus subgen. Fumigati</taxon>
    </lineage>
</organism>
<dbReference type="KEGG" id="nfi:NFIA_026290"/>
<dbReference type="GeneID" id="4588122"/>
<evidence type="ECO:0000256" key="1">
    <source>
        <dbReference type="SAM" id="MobiDB-lite"/>
    </source>
</evidence>
<dbReference type="Proteomes" id="UP000006702">
    <property type="component" value="Unassembled WGS sequence"/>
</dbReference>
<keyword evidence="3" id="KW-1185">Reference proteome</keyword>
<dbReference type="EMBL" id="DS027695">
    <property type="protein sequence ID" value="EAW19555.1"/>
    <property type="molecule type" value="Genomic_DNA"/>
</dbReference>
<sequence length="135" mass="14664">MVLSKTGIAKGQYIWQRDPRTALSRVHHHQEGESPSSGSGEAKDGGLKAFLSAVQDNPEVLHDASSAQVTAKEIARQVSIYTMRGSEHEILASTPWSQSNFATGGSRRLELMNSGSFLGLGQKAVDQLKQKYLKP</sequence>
<evidence type="ECO:0000313" key="2">
    <source>
        <dbReference type="EMBL" id="EAW19555.1"/>
    </source>
</evidence>
<dbReference type="RefSeq" id="XP_001261452.1">
    <property type="nucleotide sequence ID" value="XM_001261451.1"/>
</dbReference>
<dbReference type="HOGENOM" id="CLU_1886323_0_0_1"/>